<dbReference type="PANTHER" id="PTHR43177">
    <property type="entry name" value="PROTEIN NRFC"/>
    <property type="match status" value="1"/>
</dbReference>
<keyword evidence="4" id="KW-0411">Iron-sulfur</keyword>
<keyword evidence="3" id="KW-0408">Iron</keyword>
<dbReference type="SUPFAM" id="SSF54862">
    <property type="entry name" value="4Fe-4S ferredoxins"/>
    <property type="match status" value="1"/>
</dbReference>
<feature type="domain" description="4Fe-4S ferredoxin-type" evidence="5">
    <location>
        <begin position="43"/>
        <end position="72"/>
    </location>
</feature>
<proteinExistence type="predicted"/>
<dbReference type="AlphaFoldDB" id="A0A0F9PY49"/>
<reference evidence="6" key="1">
    <citation type="journal article" date="2015" name="Nature">
        <title>Complex archaea that bridge the gap between prokaryotes and eukaryotes.</title>
        <authorList>
            <person name="Spang A."/>
            <person name="Saw J.H."/>
            <person name="Jorgensen S.L."/>
            <person name="Zaremba-Niedzwiedzka K."/>
            <person name="Martijn J."/>
            <person name="Lind A.E."/>
            <person name="van Eijk R."/>
            <person name="Schleper C."/>
            <person name="Guy L."/>
            <person name="Ettema T.J."/>
        </authorList>
    </citation>
    <scope>NUCLEOTIDE SEQUENCE</scope>
</reference>
<dbReference type="PROSITE" id="PS51318">
    <property type="entry name" value="TAT"/>
    <property type="match status" value="1"/>
</dbReference>
<dbReference type="GO" id="GO:0051539">
    <property type="term" value="F:4 iron, 4 sulfur cluster binding"/>
    <property type="evidence" value="ECO:0007669"/>
    <property type="project" value="UniProtKB-KW"/>
</dbReference>
<name>A0A0F9PY49_9ZZZZ</name>
<evidence type="ECO:0000313" key="6">
    <source>
        <dbReference type="EMBL" id="KKM98097.1"/>
    </source>
</evidence>
<dbReference type="EMBL" id="LAZR01005666">
    <property type="protein sequence ID" value="KKM98097.1"/>
    <property type="molecule type" value="Genomic_DNA"/>
</dbReference>
<feature type="domain" description="4Fe-4S ferredoxin-type" evidence="5">
    <location>
        <begin position="146"/>
        <end position="175"/>
    </location>
</feature>
<dbReference type="InterPro" id="IPR006311">
    <property type="entry name" value="TAT_signal"/>
</dbReference>
<dbReference type="InterPro" id="IPR017896">
    <property type="entry name" value="4Fe4S_Fe-S-bd"/>
</dbReference>
<dbReference type="Pfam" id="PF10518">
    <property type="entry name" value="TAT_signal"/>
    <property type="match status" value="1"/>
</dbReference>
<dbReference type="PROSITE" id="PS00198">
    <property type="entry name" value="4FE4S_FER_1"/>
    <property type="match status" value="1"/>
</dbReference>
<dbReference type="InterPro" id="IPR017900">
    <property type="entry name" value="4Fe4S_Fe_S_CS"/>
</dbReference>
<dbReference type="PANTHER" id="PTHR43177:SF3">
    <property type="entry name" value="PROTEIN NRFC HOMOLOG"/>
    <property type="match status" value="1"/>
</dbReference>
<dbReference type="GO" id="GO:0046872">
    <property type="term" value="F:metal ion binding"/>
    <property type="evidence" value="ECO:0007669"/>
    <property type="project" value="UniProtKB-KW"/>
</dbReference>
<dbReference type="NCBIfam" id="TIGR01409">
    <property type="entry name" value="TAT_signal_seq"/>
    <property type="match status" value="1"/>
</dbReference>
<sequence length="284" mass="31236">MNENVNISRRQVLKGAGVAALTGAATLVPSGKAMAARAGAPRWAFIVDLRRCYGCHACAVACKAEFNVPLGAFRTAVYEEFSGKYPNSVKFMLPRLCNHCEGNKEDGIPPCVKVCPEYPKDRRKFKTSDGKTIRYRGGATYKRPDGLILYDNTLCVGCGKCIDKCPYGARNWNKSVMSGKDNTKNAIVKCSLCQHRIDNGVVPACVNICPTRARIFGDLNDPDSEVSKLAKEFGLVEKRNETTLLPGENTTPMCFYIDYQGELTKMGAAKKKFTGNDAWVDQHI</sequence>
<dbReference type="PROSITE" id="PS51379">
    <property type="entry name" value="4FE4S_FER_2"/>
    <property type="match status" value="2"/>
</dbReference>
<dbReference type="Pfam" id="PF13247">
    <property type="entry name" value="Fer4_11"/>
    <property type="match status" value="1"/>
</dbReference>
<protein>
    <recommendedName>
        <fullName evidence="5">4Fe-4S ferredoxin-type domain-containing protein</fullName>
    </recommendedName>
</protein>
<evidence type="ECO:0000256" key="2">
    <source>
        <dbReference type="ARBA" id="ARBA00022723"/>
    </source>
</evidence>
<dbReference type="InterPro" id="IPR019546">
    <property type="entry name" value="TAT_signal_bac_arc"/>
</dbReference>
<evidence type="ECO:0000256" key="1">
    <source>
        <dbReference type="ARBA" id="ARBA00022485"/>
    </source>
</evidence>
<evidence type="ECO:0000256" key="3">
    <source>
        <dbReference type="ARBA" id="ARBA00023004"/>
    </source>
</evidence>
<comment type="caution">
    <text evidence="6">The sequence shown here is derived from an EMBL/GenBank/DDBJ whole genome shotgun (WGS) entry which is preliminary data.</text>
</comment>
<dbReference type="InterPro" id="IPR050954">
    <property type="entry name" value="ET_IronSulfur_Cluster-Binding"/>
</dbReference>
<evidence type="ECO:0000256" key="4">
    <source>
        <dbReference type="ARBA" id="ARBA00023014"/>
    </source>
</evidence>
<gene>
    <name evidence="6" type="ORF">LCGC14_1161390</name>
</gene>
<dbReference type="Gene3D" id="3.30.70.20">
    <property type="match status" value="2"/>
</dbReference>
<keyword evidence="2" id="KW-0479">Metal-binding</keyword>
<evidence type="ECO:0000259" key="5">
    <source>
        <dbReference type="PROSITE" id="PS51379"/>
    </source>
</evidence>
<accession>A0A0F9PY49</accession>
<organism evidence="6">
    <name type="scientific">marine sediment metagenome</name>
    <dbReference type="NCBI Taxonomy" id="412755"/>
    <lineage>
        <taxon>unclassified sequences</taxon>
        <taxon>metagenomes</taxon>
        <taxon>ecological metagenomes</taxon>
    </lineage>
</organism>
<dbReference type="CDD" id="cd10551">
    <property type="entry name" value="PsrB"/>
    <property type="match status" value="1"/>
</dbReference>
<keyword evidence="1" id="KW-0004">4Fe-4S</keyword>